<protein>
    <submittedName>
        <fullName evidence="1">Uncharacterized protein</fullName>
    </submittedName>
</protein>
<name>A0A2T0KLY6_9ACTN</name>
<dbReference type="AlphaFoldDB" id="A0A2T0KLY6"/>
<gene>
    <name evidence="1" type="ORF">CLV67_102418</name>
</gene>
<organism evidence="1 2">
    <name type="scientific">Actinoplanes italicus</name>
    <dbReference type="NCBI Taxonomy" id="113567"/>
    <lineage>
        <taxon>Bacteria</taxon>
        <taxon>Bacillati</taxon>
        <taxon>Actinomycetota</taxon>
        <taxon>Actinomycetes</taxon>
        <taxon>Micromonosporales</taxon>
        <taxon>Micromonosporaceae</taxon>
        <taxon>Actinoplanes</taxon>
    </lineage>
</organism>
<keyword evidence="2" id="KW-1185">Reference proteome</keyword>
<accession>A0A2T0KLY6</accession>
<dbReference type="Proteomes" id="UP000239415">
    <property type="component" value="Unassembled WGS sequence"/>
</dbReference>
<sequence>MSPLDNEISKRTEFEDHIKRTVYEIEHDRIAHGIVKQEK</sequence>
<proteinExistence type="predicted"/>
<evidence type="ECO:0000313" key="2">
    <source>
        <dbReference type="Proteomes" id="UP000239415"/>
    </source>
</evidence>
<evidence type="ECO:0000313" key="1">
    <source>
        <dbReference type="EMBL" id="PRX24640.1"/>
    </source>
</evidence>
<reference evidence="1 2" key="1">
    <citation type="submission" date="2018-03" db="EMBL/GenBank/DDBJ databases">
        <title>Genomic Encyclopedia of Archaeal and Bacterial Type Strains, Phase II (KMG-II): from individual species to whole genera.</title>
        <authorList>
            <person name="Goeker M."/>
        </authorList>
    </citation>
    <scope>NUCLEOTIDE SEQUENCE [LARGE SCALE GENOMIC DNA]</scope>
    <source>
        <strain evidence="1 2">DSM 43146</strain>
    </source>
</reference>
<dbReference type="EMBL" id="PVMZ01000002">
    <property type="protein sequence ID" value="PRX24640.1"/>
    <property type="molecule type" value="Genomic_DNA"/>
</dbReference>
<comment type="caution">
    <text evidence="1">The sequence shown here is derived from an EMBL/GenBank/DDBJ whole genome shotgun (WGS) entry which is preliminary data.</text>
</comment>